<sequence>MATQKSCTTNAISYKNPLLVAFWSLAFPGFGHFLLGSHLFGVVLVIFEFWINSLSSLNTAIYLSMVGDFELAKDIIEIKYFYVYIPLYIFTIWDSYRRAQEMNQEIQLSILNKENDLVTPFSMSILEVNYLRKKNPFTAVFWSFFLPPMVYIYLHRFITLVFSAIWWGALLYYTNITEATYYSLIGEFEKSRELLDPQWVLFLPSVYMFTIFDVHTKTMENNKLYEIELRKYLKDSYQNGDMDSLYFKQQR</sequence>
<keyword evidence="1" id="KW-1133">Transmembrane helix</keyword>
<feature type="transmembrane region" description="Helical" evidence="1">
    <location>
        <begin position="20"/>
        <end position="47"/>
    </location>
</feature>
<protein>
    <submittedName>
        <fullName evidence="2">Uncharacterized protein</fullName>
    </submittedName>
</protein>
<dbReference type="EMBL" id="JAHQCS010000187">
    <property type="protein sequence ID" value="MBU9714893.1"/>
    <property type="molecule type" value="Genomic_DNA"/>
</dbReference>
<accession>A0ABS6JRH0</accession>
<comment type="caution">
    <text evidence="2">The sequence shown here is derived from an EMBL/GenBank/DDBJ whole genome shotgun (WGS) entry which is preliminary data.</text>
</comment>
<evidence type="ECO:0000313" key="2">
    <source>
        <dbReference type="EMBL" id="MBU9714893.1"/>
    </source>
</evidence>
<proteinExistence type="predicted"/>
<keyword evidence="3" id="KW-1185">Reference proteome</keyword>
<reference evidence="2 3" key="1">
    <citation type="submission" date="2021-06" db="EMBL/GenBank/DDBJ databases">
        <title>Bacillus sp. RD4P76, an endophyte from a halophyte.</title>
        <authorList>
            <person name="Sun J.-Q."/>
        </authorList>
    </citation>
    <scope>NUCLEOTIDE SEQUENCE [LARGE SCALE GENOMIC DNA]</scope>
    <source>
        <strain evidence="2 3">CGMCC 1.15917</strain>
    </source>
</reference>
<evidence type="ECO:0000256" key="1">
    <source>
        <dbReference type="SAM" id="Phobius"/>
    </source>
</evidence>
<evidence type="ECO:0000313" key="3">
    <source>
        <dbReference type="Proteomes" id="UP000784880"/>
    </source>
</evidence>
<dbReference type="RefSeq" id="WP_217069718.1">
    <property type="nucleotide sequence ID" value="NZ_JAHQCS010000187.1"/>
</dbReference>
<keyword evidence="1" id="KW-0812">Transmembrane</keyword>
<organism evidence="2 3">
    <name type="scientific">Evansella tamaricis</name>
    <dbReference type="NCBI Taxonomy" id="2069301"/>
    <lineage>
        <taxon>Bacteria</taxon>
        <taxon>Bacillati</taxon>
        <taxon>Bacillota</taxon>
        <taxon>Bacilli</taxon>
        <taxon>Bacillales</taxon>
        <taxon>Bacillaceae</taxon>
        <taxon>Evansella</taxon>
    </lineage>
</organism>
<dbReference type="Proteomes" id="UP000784880">
    <property type="component" value="Unassembled WGS sequence"/>
</dbReference>
<name>A0ABS6JRH0_9BACI</name>
<gene>
    <name evidence="2" type="ORF">KS419_24415</name>
</gene>
<keyword evidence="1" id="KW-0472">Membrane</keyword>